<reference evidence="3 4" key="1">
    <citation type="submission" date="2024-02" db="EMBL/GenBank/DDBJ databases">
        <authorList>
            <person name="Chen Y."/>
            <person name="Shah S."/>
            <person name="Dougan E. K."/>
            <person name="Thang M."/>
            <person name="Chan C."/>
        </authorList>
    </citation>
    <scope>NUCLEOTIDE SEQUENCE [LARGE SCALE GENOMIC DNA]</scope>
</reference>
<feature type="compositionally biased region" description="Basic and acidic residues" evidence="1">
    <location>
        <begin position="293"/>
        <end position="303"/>
    </location>
</feature>
<evidence type="ECO:0000313" key="3">
    <source>
        <dbReference type="EMBL" id="CAK9018854.1"/>
    </source>
</evidence>
<protein>
    <submittedName>
        <fullName evidence="3">Glycerophosphoryl diester phosphodiesterase YhdW</fullName>
    </submittedName>
</protein>
<dbReference type="EMBL" id="CAXAMM010008903">
    <property type="protein sequence ID" value="CAK9018854.1"/>
    <property type="molecule type" value="Genomic_DNA"/>
</dbReference>
<dbReference type="PROSITE" id="PS51704">
    <property type="entry name" value="GP_PDE"/>
    <property type="match status" value="1"/>
</dbReference>
<keyword evidence="4" id="KW-1185">Reference proteome</keyword>
<sequence>MEAAYSTESAWLNGFVPQICEKLRERLVAHRGFHCPLLSSDRPLECTKPALKIAWDSGLRYCECDVRLSSDGKIMLLHDPNLDKLVEESAKPTPNANEITAEDLISWPLLQKDVHLTYLEDVLLTALESGSRLVIELKGSPGSPTVGSAVARLLQGNPQLLEALQTLQWQFSMSAWSKTTVRIGNRTLFCRFSCQIHWYTQCFVMRLCLNKNRLFRDTSSCLFFCVTSCPQSGSQCKSFSSMPLSSKSAAVHPSDMELLQRRNKRQLNTNSHQQKRSWFLPFRKRTPQPHISPKCEQRKTSFF</sequence>
<gene>
    <name evidence="3" type="ORF">SCF082_LOCUS14266</name>
</gene>
<accession>A0ABP0JWK7</accession>
<evidence type="ECO:0000256" key="1">
    <source>
        <dbReference type="SAM" id="MobiDB-lite"/>
    </source>
</evidence>
<feature type="domain" description="GP-PDE" evidence="2">
    <location>
        <begin position="25"/>
        <end position="279"/>
    </location>
</feature>
<comment type="caution">
    <text evidence="3">The sequence shown here is derived from an EMBL/GenBank/DDBJ whole genome shotgun (WGS) entry which is preliminary data.</text>
</comment>
<dbReference type="Proteomes" id="UP001642464">
    <property type="component" value="Unassembled WGS sequence"/>
</dbReference>
<evidence type="ECO:0000313" key="4">
    <source>
        <dbReference type="Proteomes" id="UP001642464"/>
    </source>
</evidence>
<dbReference type="Gene3D" id="3.20.20.190">
    <property type="entry name" value="Phosphatidylinositol (PI) phosphodiesterase"/>
    <property type="match status" value="1"/>
</dbReference>
<dbReference type="SUPFAM" id="SSF51695">
    <property type="entry name" value="PLC-like phosphodiesterases"/>
    <property type="match status" value="1"/>
</dbReference>
<dbReference type="InterPro" id="IPR017946">
    <property type="entry name" value="PLC-like_Pdiesterase_TIM-brl"/>
</dbReference>
<feature type="region of interest" description="Disordered" evidence="1">
    <location>
        <begin position="284"/>
        <end position="303"/>
    </location>
</feature>
<organism evidence="3 4">
    <name type="scientific">Durusdinium trenchii</name>
    <dbReference type="NCBI Taxonomy" id="1381693"/>
    <lineage>
        <taxon>Eukaryota</taxon>
        <taxon>Sar</taxon>
        <taxon>Alveolata</taxon>
        <taxon>Dinophyceae</taxon>
        <taxon>Suessiales</taxon>
        <taxon>Symbiodiniaceae</taxon>
        <taxon>Durusdinium</taxon>
    </lineage>
</organism>
<dbReference type="PANTHER" id="PTHR46211">
    <property type="entry name" value="GLYCEROPHOSPHORYL DIESTER PHOSPHODIESTERASE"/>
    <property type="match status" value="1"/>
</dbReference>
<dbReference type="PANTHER" id="PTHR46211:SF1">
    <property type="entry name" value="GLYCEROPHOSPHODIESTER PHOSPHODIESTERASE, CYTOPLASMIC"/>
    <property type="match status" value="1"/>
</dbReference>
<name>A0ABP0JWK7_9DINO</name>
<dbReference type="Pfam" id="PF03009">
    <property type="entry name" value="GDPD"/>
    <property type="match status" value="1"/>
</dbReference>
<proteinExistence type="predicted"/>
<evidence type="ECO:0000259" key="2">
    <source>
        <dbReference type="PROSITE" id="PS51704"/>
    </source>
</evidence>
<dbReference type="InterPro" id="IPR030395">
    <property type="entry name" value="GP_PDE_dom"/>
</dbReference>